<keyword evidence="2 4" id="KW-0442">Lipid degradation</keyword>
<dbReference type="Gene3D" id="3.40.1090.10">
    <property type="entry name" value="Cytosolic phospholipase A2 catalytic domain"/>
    <property type="match status" value="2"/>
</dbReference>
<feature type="active site" description="Proton acceptor" evidence="4">
    <location>
        <position position="188"/>
    </location>
</feature>
<comment type="caution">
    <text evidence="8">The sequence shown here is derived from an EMBL/GenBank/DDBJ whole genome shotgun (WGS) entry which is preliminary data.</text>
</comment>
<feature type="active site" description="Nucleophile" evidence="4">
    <location>
        <position position="76"/>
    </location>
</feature>
<dbReference type="Proteomes" id="UP000653472">
    <property type="component" value="Unassembled WGS sequence"/>
</dbReference>
<dbReference type="GO" id="GO:0016042">
    <property type="term" value="P:lipid catabolic process"/>
    <property type="evidence" value="ECO:0007669"/>
    <property type="project" value="UniProtKB-UniRule"/>
</dbReference>
<keyword evidence="6" id="KW-0732">Signal</keyword>
<evidence type="ECO:0000256" key="4">
    <source>
        <dbReference type="PROSITE-ProRule" id="PRU01161"/>
    </source>
</evidence>
<accession>A0A969W7W1</accession>
<evidence type="ECO:0000256" key="2">
    <source>
        <dbReference type="ARBA" id="ARBA00022963"/>
    </source>
</evidence>
<dbReference type="RefSeq" id="WP_168146785.1">
    <property type="nucleotide sequence ID" value="NZ_JAAVXB010000002.1"/>
</dbReference>
<keyword evidence="1 4" id="KW-0378">Hydrolase</keyword>
<dbReference type="PANTHER" id="PTHR14226">
    <property type="entry name" value="NEUROPATHY TARGET ESTERASE/SWISS CHEESE D.MELANOGASTER"/>
    <property type="match status" value="1"/>
</dbReference>
<dbReference type="GO" id="GO:0016787">
    <property type="term" value="F:hydrolase activity"/>
    <property type="evidence" value="ECO:0007669"/>
    <property type="project" value="UniProtKB-UniRule"/>
</dbReference>
<dbReference type="AlphaFoldDB" id="A0A969W7W1"/>
<name>A0A969W7W1_9GAMM</name>
<evidence type="ECO:0000259" key="7">
    <source>
        <dbReference type="PROSITE" id="PS51635"/>
    </source>
</evidence>
<feature type="signal peptide" evidence="6">
    <location>
        <begin position="1"/>
        <end position="21"/>
    </location>
</feature>
<evidence type="ECO:0000256" key="6">
    <source>
        <dbReference type="SAM" id="SignalP"/>
    </source>
</evidence>
<dbReference type="InterPro" id="IPR050301">
    <property type="entry name" value="NTE"/>
</dbReference>
<feature type="chain" id="PRO_5037861250" evidence="6">
    <location>
        <begin position="22"/>
        <end position="326"/>
    </location>
</feature>
<dbReference type="PANTHER" id="PTHR14226:SF76">
    <property type="entry name" value="NTE FAMILY PROTEIN RSSA"/>
    <property type="match status" value="1"/>
</dbReference>
<dbReference type="SUPFAM" id="SSF52151">
    <property type="entry name" value="FabD/lysophospholipase-like"/>
    <property type="match status" value="1"/>
</dbReference>
<feature type="region of interest" description="Disordered" evidence="5">
    <location>
        <begin position="296"/>
        <end position="326"/>
    </location>
</feature>
<dbReference type="EMBL" id="JAAVXB010000002">
    <property type="protein sequence ID" value="NKF21524.1"/>
    <property type="molecule type" value="Genomic_DNA"/>
</dbReference>
<evidence type="ECO:0000256" key="1">
    <source>
        <dbReference type="ARBA" id="ARBA00022801"/>
    </source>
</evidence>
<sequence length="326" mass="33868">MKLLSIRPLAFLLLAVCAACATKPPEPTPAPPAPPPPPPKVALVLGGGGARGFAHIGVLKMLAAQGLKPDLIVGTSAGSVAGALYAAGYNAFDLQEMAFALDRATIADWSMFGKGLIRGDALEKFVNKAVRNRPIEALDIPFACVATRLDTGKAVLFQRGNVGAAVRASSSVPGVFAPAVIDGHEYVDGGLVAPVPIQYAKQLGADFIIAVDVSTPVNPSVEPSGKLDILMRTFEIMGQSIRAAELPQADIVIQPDLTGISSSNFESKQQAILQGERAALAAMPQIRAKLGERMSPHLPTTIPFQPGLNPTAGPRTAPSTPPPALE</sequence>
<feature type="short sequence motif" description="GXGXXG" evidence="4">
    <location>
        <begin position="47"/>
        <end position="52"/>
    </location>
</feature>
<dbReference type="CDD" id="cd07205">
    <property type="entry name" value="Pat_PNPLA6_PNPLA7_NTE1_like"/>
    <property type="match status" value="1"/>
</dbReference>
<keyword evidence="9" id="KW-1185">Reference proteome</keyword>
<protein>
    <submittedName>
        <fullName evidence="8">Patatin-like phospholipase family protein</fullName>
    </submittedName>
</protein>
<evidence type="ECO:0000256" key="3">
    <source>
        <dbReference type="ARBA" id="ARBA00023098"/>
    </source>
</evidence>
<feature type="domain" description="PNPLA" evidence="7">
    <location>
        <begin position="43"/>
        <end position="201"/>
    </location>
</feature>
<feature type="short sequence motif" description="DGA/G" evidence="4">
    <location>
        <begin position="188"/>
        <end position="190"/>
    </location>
</feature>
<feature type="short sequence motif" description="GXSXG" evidence="4">
    <location>
        <begin position="74"/>
        <end position="78"/>
    </location>
</feature>
<evidence type="ECO:0000256" key="5">
    <source>
        <dbReference type="SAM" id="MobiDB-lite"/>
    </source>
</evidence>
<gene>
    <name evidence="8" type="ORF">G7Y82_04275</name>
</gene>
<dbReference type="InterPro" id="IPR002641">
    <property type="entry name" value="PNPLA_dom"/>
</dbReference>
<evidence type="ECO:0000313" key="9">
    <source>
        <dbReference type="Proteomes" id="UP000653472"/>
    </source>
</evidence>
<evidence type="ECO:0000313" key="8">
    <source>
        <dbReference type="EMBL" id="NKF21524.1"/>
    </source>
</evidence>
<reference evidence="8" key="1">
    <citation type="submission" date="2020-03" db="EMBL/GenBank/DDBJ databases">
        <title>Solimonas marina sp. nov., isolated from deep seawater of the Pacific Ocean.</title>
        <authorList>
            <person name="Liu X."/>
            <person name="Lai Q."/>
            <person name="Sun F."/>
            <person name="Gai Y."/>
            <person name="Li G."/>
            <person name="Shao Z."/>
        </authorList>
    </citation>
    <scope>NUCLEOTIDE SEQUENCE</scope>
    <source>
        <strain evidence="8">C16B3</strain>
    </source>
</reference>
<organism evidence="8 9">
    <name type="scientific">Solimonas marina</name>
    <dbReference type="NCBI Taxonomy" id="2714601"/>
    <lineage>
        <taxon>Bacteria</taxon>
        <taxon>Pseudomonadati</taxon>
        <taxon>Pseudomonadota</taxon>
        <taxon>Gammaproteobacteria</taxon>
        <taxon>Nevskiales</taxon>
        <taxon>Nevskiaceae</taxon>
        <taxon>Solimonas</taxon>
    </lineage>
</organism>
<proteinExistence type="predicted"/>
<keyword evidence="3 4" id="KW-0443">Lipid metabolism</keyword>
<dbReference type="InterPro" id="IPR016035">
    <property type="entry name" value="Acyl_Trfase/lysoPLipase"/>
</dbReference>
<dbReference type="PROSITE" id="PS51635">
    <property type="entry name" value="PNPLA"/>
    <property type="match status" value="1"/>
</dbReference>
<dbReference type="Pfam" id="PF01734">
    <property type="entry name" value="Patatin"/>
    <property type="match status" value="1"/>
</dbReference>